<evidence type="ECO:0000256" key="10">
    <source>
        <dbReference type="HAMAP-Rule" id="MF_00185"/>
    </source>
</evidence>
<keyword evidence="4 10" id="KW-0808">Transferase</keyword>
<comment type="subunit">
    <text evidence="10">Monomer.</text>
</comment>
<evidence type="ECO:0000256" key="11">
    <source>
        <dbReference type="RuleBase" id="RU003783"/>
    </source>
</evidence>
<keyword evidence="7 10" id="KW-0067">ATP-binding</keyword>
<dbReference type="GO" id="GO:0006400">
    <property type="term" value="P:tRNA modification"/>
    <property type="evidence" value="ECO:0007669"/>
    <property type="project" value="TreeGrafter"/>
</dbReference>
<keyword evidence="6 10" id="KW-0547">Nucleotide-binding</keyword>
<dbReference type="AlphaFoldDB" id="A0A7W5UKC1"/>
<evidence type="ECO:0000256" key="3">
    <source>
        <dbReference type="ARBA" id="ARBA00005842"/>
    </source>
</evidence>
<dbReference type="GO" id="GO:0052381">
    <property type="term" value="F:tRNA dimethylallyltransferase activity"/>
    <property type="evidence" value="ECO:0007669"/>
    <property type="project" value="UniProtKB-UniRule"/>
</dbReference>
<evidence type="ECO:0000256" key="1">
    <source>
        <dbReference type="ARBA" id="ARBA00001946"/>
    </source>
</evidence>
<comment type="similarity">
    <text evidence="3 10 13">Belongs to the IPP transferase family.</text>
</comment>
<name>A0A7W5UKC1_9BACT</name>
<accession>A0A7W5UKC1</accession>
<evidence type="ECO:0000313" key="15">
    <source>
        <dbReference type="Proteomes" id="UP000541425"/>
    </source>
</evidence>
<dbReference type="EC" id="2.5.1.75" evidence="10"/>
<evidence type="ECO:0000256" key="7">
    <source>
        <dbReference type="ARBA" id="ARBA00022840"/>
    </source>
</evidence>
<keyword evidence="8 10" id="KW-0460">Magnesium</keyword>
<dbReference type="NCBIfam" id="TIGR00174">
    <property type="entry name" value="miaA"/>
    <property type="match status" value="1"/>
</dbReference>
<organism evidence="14 15">
    <name type="scientific">Alloprevotella rava</name>
    <dbReference type="NCBI Taxonomy" id="671218"/>
    <lineage>
        <taxon>Bacteria</taxon>
        <taxon>Pseudomonadati</taxon>
        <taxon>Bacteroidota</taxon>
        <taxon>Bacteroidia</taxon>
        <taxon>Bacteroidales</taxon>
        <taxon>Prevotellaceae</taxon>
        <taxon>Alloprevotella</taxon>
    </lineage>
</organism>
<protein>
    <recommendedName>
        <fullName evidence="10">tRNA dimethylallyltransferase</fullName>
        <ecNumber evidence="10">2.5.1.75</ecNumber>
    </recommendedName>
    <alternativeName>
        <fullName evidence="10">Dimethylallyl diphosphate:tRNA dimethylallyltransferase</fullName>
        <shortName evidence="10">DMAPP:tRNA dimethylallyltransferase</shortName>
        <shortName evidence="10">DMATase</shortName>
    </alternativeName>
    <alternativeName>
        <fullName evidence="10">Isopentenyl-diphosphate:tRNA isopentenyltransferase</fullName>
        <shortName evidence="10">IPP transferase</shortName>
        <shortName evidence="10">IPPT</shortName>
        <shortName evidence="10">IPTase</shortName>
    </alternativeName>
</protein>
<feature type="region of interest" description="Interaction with substrate tRNA" evidence="10">
    <location>
        <begin position="34"/>
        <end position="37"/>
    </location>
</feature>
<dbReference type="Gene3D" id="1.10.20.140">
    <property type="match status" value="1"/>
</dbReference>
<dbReference type="HAMAP" id="MF_00185">
    <property type="entry name" value="IPP_trans"/>
    <property type="match status" value="1"/>
</dbReference>
<evidence type="ECO:0000256" key="8">
    <source>
        <dbReference type="ARBA" id="ARBA00022842"/>
    </source>
</evidence>
<evidence type="ECO:0000256" key="13">
    <source>
        <dbReference type="RuleBase" id="RU003785"/>
    </source>
</evidence>
<dbReference type="RefSeq" id="WP_183693396.1">
    <property type="nucleotide sequence ID" value="NZ_JACICA010000001.1"/>
</dbReference>
<keyword evidence="5 10" id="KW-0819">tRNA processing</keyword>
<feature type="site" description="Interaction with substrate tRNA" evidence="10">
    <location>
        <position position="122"/>
    </location>
</feature>
<dbReference type="Gene3D" id="3.40.50.300">
    <property type="entry name" value="P-loop containing nucleotide triphosphate hydrolases"/>
    <property type="match status" value="1"/>
</dbReference>
<evidence type="ECO:0000256" key="9">
    <source>
        <dbReference type="ARBA" id="ARBA00049563"/>
    </source>
</evidence>
<dbReference type="InterPro" id="IPR027417">
    <property type="entry name" value="P-loop_NTPase"/>
</dbReference>
<feature type="binding site" evidence="10">
    <location>
        <begin position="11"/>
        <end position="16"/>
    </location>
    <ligand>
        <name>substrate</name>
    </ligand>
</feature>
<evidence type="ECO:0000313" key="14">
    <source>
        <dbReference type="EMBL" id="MBB3701607.1"/>
    </source>
</evidence>
<comment type="cofactor">
    <cofactor evidence="1 10">
        <name>Mg(2+)</name>
        <dbReference type="ChEBI" id="CHEBI:18420"/>
    </cofactor>
</comment>
<evidence type="ECO:0000256" key="5">
    <source>
        <dbReference type="ARBA" id="ARBA00022694"/>
    </source>
</evidence>
<dbReference type="PANTHER" id="PTHR11088">
    <property type="entry name" value="TRNA DIMETHYLALLYLTRANSFERASE"/>
    <property type="match status" value="1"/>
</dbReference>
<dbReference type="InterPro" id="IPR018022">
    <property type="entry name" value="IPT"/>
</dbReference>
<sequence length="303" mass="34740">MKTLIVILGPTGVGKTELSLQIAEQFGSCIISADSRQFYRDIPIGTAAPTPEQLARVKHYFVGTLGLEDYYSAAQYEADTLQLLAQLFEQQEVVVMSGGSMMYIDAVCNGIDDIPTVTDETRQMVHSRYEAEGLESLVSELRLLDPAYYECVDRKNTARVLHALEICYQTGQTFTSFRTGKKKLRPFNIIKVGLNRPRPELFDRINLRVSAMMDEGLLAEVRRVLPFRNCNSLNTVGYKELFNYLDGEWELDFALDRMRKNTRVYAKKQLTWFKRDESVCWFHPEESSIFDRLHDAVAAYKKI</sequence>
<dbReference type="Proteomes" id="UP000541425">
    <property type="component" value="Unassembled WGS sequence"/>
</dbReference>
<dbReference type="EMBL" id="JACICA010000001">
    <property type="protein sequence ID" value="MBB3701607.1"/>
    <property type="molecule type" value="Genomic_DNA"/>
</dbReference>
<feature type="binding site" evidence="10">
    <location>
        <begin position="9"/>
        <end position="16"/>
    </location>
    <ligand>
        <name>ATP</name>
        <dbReference type="ChEBI" id="CHEBI:30616"/>
    </ligand>
</feature>
<proteinExistence type="inferred from homology"/>
<evidence type="ECO:0000256" key="12">
    <source>
        <dbReference type="RuleBase" id="RU003784"/>
    </source>
</evidence>
<dbReference type="PANTHER" id="PTHR11088:SF60">
    <property type="entry name" value="TRNA DIMETHYLALLYLTRANSFERASE"/>
    <property type="match status" value="1"/>
</dbReference>
<comment type="caution">
    <text evidence="10">Lacks conserved residue(s) required for the propagation of feature annotation.</text>
</comment>
<dbReference type="GO" id="GO:0005524">
    <property type="term" value="F:ATP binding"/>
    <property type="evidence" value="ECO:0007669"/>
    <property type="project" value="UniProtKB-UniRule"/>
</dbReference>
<comment type="caution">
    <text evidence="14">The sequence shown here is derived from an EMBL/GenBank/DDBJ whole genome shotgun (WGS) entry which is preliminary data.</text>
</comment>
<evidence type="ECO:0000256" key="2">
    <source>
        <dbReference type="ARBA" id="ARBA00003213"/>
    </source>
</evidence>
<evidence type="ECO:0000256" key="4">
    <source>
        <dbReference type="ARBA" id="ARBA00022679"/>
    </source>
</evidence>
<reference evidence="14 15" key="1">
    <citation type="submission" date="2020-08" db="EMBL/GenBank/DDBJ databases">
        <title>Genomic Encyclopedia of Type Strains, Phase IV (KMG-IV): sequencing the most valuable type-strain genomes for metagenomic binning, comparative biology and taxonomic classification.</title>
        <authorList>
            <person name="Goeker M."/>
        </authorList>
    </citation>
    <scope>NUCLEOTIDE SEQUENCE [LARGE SCALE GENOMIC DNA]</scope>
    <source>
        <strain evidence="14 15">DSM 22548</strain>
    </source>
</reference>
<dbReference type="Pfam" id="PF01715">
    <property type="entry name" value="IPPT"/>
    <property type="match status" value="1"/>
</dbReference>
<dbReference type="InterPro" id="IPR039657">
    <property type="entry name" value="Dimethylallyltransferase"/>
</dbReference>
<comment type="function">
    <text evidence="2 10 12">Catalyzes the transfer of a dimethylallyl group onto the adenine at position 37 in tRNAs that read codons beginning with uridine, leading to the formation of N6-(dimethylallyl)adenosine (i(6)A).</text>
</comment>
<comment type="catalytic activity">
    <reaction evidence="9 10 11">
        <text>adenosine(37) in tRNA + dimethylallyl diphosphate = N(6)-dimethylallyladenosine(37) in tRNA + diphosphate</text>
        <dbReference type="Rhea" id="RHEA:26482"/>
        <dbReference type="Rhea" id="RHEA-COMP:10162"/>
        <dbReference type="Rhea" id="RHEA-COMP:10375"/>
        <dbReference type="ChEBI" id="CHEBI:33019"/>
        <dbReference type="ChEBI" id="CHEBI:57623"/>
        <dbReference type="ChEBI" id="CHEBI:74411"/>
        <dbReference type="ChEBI" id="CHEBI:74415"/>
        <dbReference type="EC" id="2.5.1.75"/>
    </reaction>
</comment>
<gene>
    <name evidence="10" type="primary">miaA</name>
    <name evidence="14" type="ORF">FHS60_000049</name>
</gene>
<evidence type="ECO:0000256" key="6">
    <source>
        <dbReference type="ARBA" id="ARBA00022741"/>
    </source>
</evidence>
<dbReference type="SUPFAM" id="SSF52540">
    <property type="entry name" value="P-loop containing nucleoside triphosphate hydrolases"/>
    <property type="match status" value="1"/>
</dbReference>
<feature type="site" description="Interaction with substrate tRNA" evidence="10">
    <location>
        <position position="100"/>
    </location>
</feature>